<dbReference type="InterPro" id="IPR026960">
    <property type="entry name" value="RVT-Znf"/>
</dbReference>
<evidence type="ECO:0000313" key="2">
    <source>
        <dbReference type="EMBL" id="CAI9285088.1"/>
    </source>
</evidence>
<dbReference type="EMBL" id="OX465081">
    <property type="protein sequence ID" value="CAI9285088.1"/>
    <property type="molecule type" value="Genomic_DNA"/>
</dbReference>
<evidence type="ECO:0000313" key="3">
    <source>
        <dbReference type="Proteomes" id="UP001177003"/>
    </source>
</evidence>
<evidence type="ECO:0000259" key="1">
    <source>
        <dbReference type="Pfam" id="PF13966"/>
    </source>
</evidence>
<dbReference type="Proteomes" id="UP001177003">
    <property type="component" value="Chromosome 5"/>
</dbReference>
<name>A0AA36E7D4_LACSI</name>
<keyword evidence="3" id="KW-1185">Reference proteome</keyword>
<reference evidence="2" key="1">
    <citation type="submission" date="2023-04" db="EMBL/GenBank/DDBJ databases">
        <authorList>
            <person name="Vijverberg K."/>
            <person name="Xiong W."/>
            <person name="Schranz E."/>
        </authorList>
    </citation>
    <scope>NUCLEOTIDE SEQUENCE</scope>
</reference>
<dbReference type="Pfam" id="PF13966">
    <property type="entry name" value="zf-RVT"/>
    <property type="match status" value="1"/>
</dbReference>
<feature type="domain" description="Reverse transcriptase zinc-binding" evidence="1">
    <location>
        <begin position="52"/>
        <end position="129"/>
    </location>
</feature>
<gene>
    <name evidence="2" type="ORF">LSALG_LOCUS24577</name>
</gene>
<protein>
    <recommendedName>
        <fullName evidence="1">Reverse transcriptase zinc-binding domain-containing protein</fullName>
    </recommendedName>
</protein>
<accession>A0AA36E7D4</accession>
<proteinExistence type="predicted"/>
<organism evidence="2 3">
    <name type="scientific">Lactuca saligna</name>
    <name type="common">Willowleaf lettuce</name>
    <dbReference type="NCBI Taxonomy" id="75948"/>
    <lineage>
        <taxon>Eukaryota</taxon>
        <taxon>Viridiplantae</taxon>
        <taxon>Streptophyta</taxon>
        <taxon>Embryophyta</taxon>
        <taxon>Tracheophyta</taxon>
        <taxon>Spermatophyta</taxon>
        <taxon>Magnoliopsida</taxon>
        <taxon>eudicotyledons</taxon>
        <taxon>Gunneridae</taxon>
        <taxon>Pentapetalae</taxon>
        <taxon>asterids</taxon>
        <taxon>campanulids</taxon>
        <taxon>Asterales</taxon>
        <taxon>Asteraceae</taxon>
        <taxon>Cichorioideae</taxon>
        <taxon>Cichorieae</taxon>
        <taxon>Lactucinae</taxon>
        <taxon>Lactuca</taxon>
    </lineage>
</organism>
<sequence>MWSHEPTCDIELKELLELYLDIGNMTIEKNSKYGFRFILNPTSEYIVKIMRKLLESKLIPFKGLTIWWSKLIPLKVSGFIWRALLGRIPVADTLATRRIIIPNNLCPLCNKETKTVDHILVTCEYSREVQYWILKWCGIEKEWVRKCEGIHRLRSYLGKLSNEEVNIKHGVSLPHLEFMAI</sequence>
<dbReference type="AlphaFoldDB" id="A0AA36E7D4"/>